<dbReference type="AlphaFoldDB" id="A0AAV8WE94"/>
<feature type="chain" id="PRO_5043485370" evidence="2">
    <location>
        <begin position="17"/>
        <end position="197"/>
    </location>
</feature>
<protein>
    <submittedName>
        <fullName evidence="3">Uncharacterized protein</fullName>
    </submittedName>
</protein>
<feature type="signal peptide" evidence="2">
    <location>
        <begin position="1"/>
        <end position="16"/>
    </location>
</feature>
<accession>A0AAV8WE94</accession>
<evidence type="ECO:0000256" key="2">
    <source>
        <dbReference type="SAM" id="SignalP"/>
    </source>
</evidence>
<reference evidence="3 4" key="1">
    <citation type="journal article" date="2023" name="Insect Mol. Biol.">
        <title>Genome sequencing provides insights into the evolution of gene families encoding plant cell wall-degrading enzymes in longhorned beetles.</title>
        <authorList>
            <person name="Shin N.R."/>
            <person name="Okamura Y."/>
            <person name="Kirsch R."/>
            <person name="Pauchet Y."/>
        </authorList>
    </citation>
    <scope>NUCLEOTIDE SEQUENCE [LARGE SCALE GENOMIC DNA]</scope>
    <source>
        <strain evidence="3">EAD_L_NR</strain>
    </source>
</reference>
<comment type="caution">
    <text evidence="3">The sequence shown here is derived from an EMBL/GenBank/DDBJ whole genome shotgun (WGS) entry which is preliminary data.</text>
</comment>
<dbReference type="Proteomes" id="UP001159042">
    <property type="component" value="Unassembled WGS sequence"/>
</dbReference>
<dbReference type="EMBL" id="JANEYG010000002">
    <property type="protein sequence ID" value="KAJ8925030.1"/>
    <property type="molecule type" value="Genomic_DNA"/>
</dbReference>
<proteinExistence type="predicted"/>
<keyword evidence="2" id="KW-0732">Signal</keyword>
<evidence type="ECO:0000313" key="3">
    <source>
        <dbReference type="EMBL" id="KAJ8925030.1"/>
    </source>
</evidence>
<keyword evidence="4" id="KW-1185">Reference proteome</keyword>
<gene>
    <name evidence="3" type="ORF">NQ315_001201</name>
</gene>
<organism evidence="3 4">
    <name type="scientific">Exocentrus adspersus</name>
    <dbReference type="NCBI Taxonomy" id="1586481"/>
    <lineage>
        <taxon>Eukaryota</taxon>
        <taxon>Metazoa</taxon>
        <taxon>Ecdysozoa</taxon>
        <taxon>Arthropoda</taxon>
        <taxon>Hexapoda</taxon>
        <taxon>Insecta</taxon>
        <taxon>Pterygota</taxon>
        <taxon>Neoptera</taxon>
        <taxon>Endopterygota</taxon>
        <taxon>Coleoptera</taxon>
        <taxon>Polyphaga</taxon>
        <taxon>Cucujiformia</taxon>
        <taxon>Chrysomeloidea</taxon>
        <taxon>Cerambycidae</taxon>
        <taxon>Lamiinae</taxon>
        <taxon>Acanthocinini</taxon>
        <taxon>Exocentrus</taxon>
    </lineage>
</organism>
<sequence>MQLRYALITIFGVCTALPPNDEDYGVLGPPTFFEKPFYKAKVVNNALEVLDGPIILQNCHLYNYYIKVSADNEKYYTVPNPVAGCNSNCSVCLSAFVKAEVDPEEVLYDTITLEAHLEFYGTTTTTIMIVYSSEYDPYKLVYNINGTEYVILNYFYFKLFLFVIIASGVLLLVLEVKEIILKHRSREYAPIREIYYI</sequence>
<name>A0AAV8WE94_9CUCU</name>
<keyword evidence="1" id="KW-0812">Transmembrane</keyword>
<feature type="transmembrane region" description="Helical" evidence="1">
    <location>
        <begin position="154"/>
        <end position="174"/>
    </location>
</feature>
<evidence type="ECO:0000256" key="1">
    <source>
        <dbReference type="SAM" id="Phobius"/>
    </source>
</evidence>
<keyword evidence="1" id="KW-1133">Transmembrane helix</keyword>
<evidence type="ECO:0000313" key="4">
    <source>
        <dbReference type="Proteomes" id="UP001159042"/>
    </source>
</evidence>
<keyword evidence="1" id="KW-0472">Membrane</keyword>